<evidence type="ECO:0000256" key="1">
    <source>
        <dbReference type="SAM" id="MobiDB-lite"/>
    </source>
</evidence>
<organism evidence="3 4">
    <name type="scientific">Sanguibacter gelidistatuariae</name>
    <dbReference type="NCBI Taxonomy" id="1814289"/>
    <lineage>
        <taxon>Bacteria</taxon>
        <taxon>Bacillati</taxon>
        <taxon>Actinomycetota</taxon>
        <taxon>Actinomycetes</taxon>
        <taxon>Micrococcales</taxon>
        <taxon>Sanguibacteraceae</taxon>
        <taxon>Sanguibacter</taxon>
    </lineage>
</organism>
<feature type="compositionally biased region" description="Low complexity" evidence="1">
    <location>
        <begin position="81"/>
        <end position="90"/>
    </location>
</feature>
<evidence type="ECO:0000313" key="4">
    <source>
        <dbReference type="Proteomes" id="UP000199039"/>
    </source>
</evidence>
<proteinExistence type="predicted"/>
<dbReference type="EMBL" id="FMYH01000006">
    <property type="protein sequence ID" value="SDD22185.1"/>
    <property type="molecule type" value="Genomic_DNA"/>
</dbReference>
<protein>
    <recommendedName>
        <fullName evidence="5">DUF2933 domain-containing protein</fullName>
    </recommendedName>
</protein>
<sequence>MNKQGHNHGGKTHLLGMLGIAAVVLVVLLAAGRSFGEALPLAAVLACPLMMVGMMFMMRKGHDKSDHDTTKPPAPNPTSPAPSSSVHQGH</sequence>
<dbReference type="InterPro" id="IPR021682">
    <property type="entry name" value="DUF2933"/>
</dbReference>
<gene>
    <name evidence="3" type="ORF">SAMN05216410_2979</name>
</gene>
<dbReference type="Pfam" id="PF11666">
    <property type="entry name" value="DUF2933"/>
    <property type="match status" value="1"/>
</dbReference>
<feature type="transmembrane region" description="Helical" evidence="2">
    <location>
        <begin position="38"/>
        <end position="57"/>
    </location>
</feature>
<keyword evidence="2" id="KW-0812">Transmembrane</keyword>
<feature type="transmembrane region" description="Helical" evidence="2">
    <location>
        <begin position="12"/>
        <end position="32"/>
    </location>
</feature>
<dbReference type="AlphaFoldDB" id="A0A1G6T1C4"/>
<accession>A0A1G6T1C4</accession>
<evidence type="ECO:0008006" key="5">
    <source>
        <dbReference type="Google" id="ProtNLM"/>
    </source>
</evidence>
<evidence type="ECO:0000313" key="3">
    <source>
        <dbReference type="EMBL" id="SDD22185.1"/>
    </source>
</evidence>
<dbReference type="Proteomes" id="UP000199039">
    <property type="component" value="Unassembled WGS sequence"/>
</dbReference>
<name>A0A1G6T1C4_9MICO</name>
<keyword evidence="2" id="KW-1133">Transmembrane helix</keyword>
<dbReference type="RefSeq" id="WP_093184476.1">
    <property type="nucleotide sequence ID" value="NZ_FMYH01000006.1"/>
</dbReference>
<reference evidence="3 4" key="1">
    <citation type="submission" date="2016-09" db="EMBL/GenBank/DDBJ databases">
        <authorList>
            <person name="Capua I."/>
            <person name="De Benedictis P."/>
            <person name="Joannis T."/>
            <person name="Lombin L.H."/>
            <person name="Cattoli G."/>
        </authorList>
    </citation>
    <scope>NUCLEOTIDE SEQUENCE [LARGE SCALE GENOMIC DNA]</scope>
    <source>
        <strain evidence="3 4">ISLP-3</strain>
    </source>
</reference>
<keyword evidence="2" id="KW-0472">Membrane</keyword>
<keyword evidence="4" id="KW-1185">Reference proteome</keyword>
<feature type="region of interest" description="Disordered" evidence="1">
    <location>
        <begin position="61"/>
        <end position="90"/>
    </location>
</feature>
<evidence type="ECO:0000256" key="2">
    <source>
        <dbReference type="SAM" id="Phobius"/>
    </source>
</evidence>